<dbReference type="EMBL" id="PGVE01000044">
    <property type="protein sequence ID" value="PLS04298.1"/>
    <property type="molecule type" value="Genomic_DNA"/>
</dbReference>
<reference evidence="2 3" key="1">
    <citation type="submission" date="2017-11" db="EMBL/GenBank/DDBJ databases">
        <title>Comparitive Functional Genomics of Dry Heat Resistant strains isolated from the Viking Spacecraft.</title>
        <authorList>
            <person name="Seuylemezian A."/>
            <person name="Cooper K."/>
            <person name="Vaishampayan P."/>
        </authorList>
    </citation>
    <scope>NUCLEOTIDE SEQUENCE [LARGE SCALE GENOMIC DNA]</scope>
    <source>
        <strain evidence="2 3">V32-6</strain>
    </source>
</reference>
<sequence length="186" mass="22442">MKTLQDPQKIKQIGDFYIELKKIHHKYFDFWLHDTFLHWDFLLSLSLAVIPWLLWFKFRKRESTFRLLLAGFFVLIISSWLDFWGTMYGLWYYTGKVLPSMPSFIPWDFCLLPVTIMFMVQYKPKTSPILKGLIFSCLTSFIGEPLFKWIGIYVQVNWSIFYSFPIYFLIYLVAHRLSRVKAFDEL</sequence>
<protein>
    <submittedName>
        <fullName evidence="2">Uncharacterized protein</fullName>
    </submittedName>
</protein>
<accession>A0A2N5HFJ1</accession>
<dbReference type="NCBIfam" id="NF041644">
    <property type="entry name" value="CBO0543_fam"/>
    <property type="match status" value="1"/>
</dbReference>
<evidence type="ECO:0000256" key="1">
    <source>
        <dbReference type="SAM" id="Phobius"/>
    </source>
</evidence>
<dbReference type="InterPro" id="IPR048147">
    <property type="entry name" value="CBO0543-like"/>
</dbReference>
<comment type="caution">
    <text evidence="2">The sequence shown here is derived from an EMBL/GenBank/DDBJ whole genome shotgun (WGS) entry which is preliminary data.</text>
</comment>
<evidence type="ECO:0000313" key="2">
    <source>
        <dbReference type="EMBL" id="PLS04298.1"/>
    </source>
</evidence>
<dbReference type="Proteomes" id="UP000234950">
    <property type="component" value="Unassembled WGS sequence"/>
</dbReference>
<proteinExistence type="predicted"/>
<feature type="transmembrane region" description="Helical" evidence="1">
    <location>
        <begin position="104"/>
        <end position="122"/>
    </location>
</feature>
<dbReference type="AlphaFoldDB" id="A0A2N5HFJ1"/>
<keyword evidence="3" id="KW-1185">Reference proteome</keyword>
<feature type="transmembrane region" description="Helical" evidence="1">
    <location>
        <begin position="67"/>
        <end position="92"/>
    </location>
</feature>
<keyword evidence="1" id="KW-0812">Transmembrane</keyword>
<gene>
    <name evidence="2" type="ORF">CVD27_12435</name>
</gene>
<feature type="transmembrane region" description="Helical" evidence="1">
    <location>
        <begin position="156"/>
        <end position="174"/>
    </location>
</feature>
<evidence type="ECO:0000313" key="3">
    <source>
        <dbReference type="Proteomes" id="UP000234950"/>
    </source>
</evidence>
<keyword evidence="1" id="KW-1133">Transmembrane helix</keyword>
<name>A0A2N5HFJ1_9BACI</name>
<organism evidence="2 3">
    <name type="scientific">Neobacillus cucumis</name>
    <dbReference type="NCBI Taxonomy" id="1740721"/>
    <lineage>
        <taxon>Bacteria</taxon>
        <taxon>Bacillati</taxon>
        <taxon>Bacillota</taxon>
        <taxon>Bacilli</taxon>
        <taxon>Bacillales</taxon>
        <taxon>Bacillaceae</taxon>
        <taxon>Neobacillus</taxon>
    </lineage>
</organism>
<feature type="transmembrane region" description="Helical" evidence="1">
    <location>
        <begin position="36"/>
        <end position="55"/>
    </location>
</feature>
<feature type="transmembrane region" description="Helical" evidence="1">
    <location>
        <begin position="129"/>
        <end position="150"/>
    </location>
</feature>
<dbReference type="RefSeq" id="WP_101648225.1">
    <property type="nucleotide sequence ID" value="NZ_PGVE01000044.1"/>
</dbReference>
<keyword evidence="1" id="KW-0472">Membrane</keyword>